<gene>
    <name evidence="8" type="ORF">WJX84_003938</name>
</gene>
<dbReference type="GO" id="GO:0022857">
    <property type="term" value="F:transmembrane transporter activity"/>
    <property type="evidence" value="ECO:0007669"/>
    <property type="project" value="InterPro"/>
</dbReference>
<dbReference type="Gene3D" id="1.20.1250.20">
    <property type="entry name" value="MFS general substrate transporter like domains"/>
    <property type="match status" value="1"/>
</dbReference>
<evidence type="ECO:0000256" key="1">
    <source>
        <dbReference type="ARBA" id="ARBA00004141"/>
    </source>
</evidence>
<organism evidence="8 9">
    <name type="scientific">Apatococcus fuscideae</name>
    <dbReference type="NCBI Taxonomy" id="2026836"/>
    <lineage>
        <taxon>Eukaryota</taxon>
        <taxon>Viridiplantae</taxon>
        <taxon>Chlorophyta</taxon>
        <taxon>core chlorophytes</taxon>
        <taxon>Trebouxiophyceae</taxon>
        <taxon>Chlorellales</taxon>
        <taxon>Chlorellaceae</taxon>
        <taxon>Apatococcus</taxon>
    </lineage>
</organism>
<feature type="region of interest" description="Disordered" evidence="5">
    <location>
        <begin position="17"/>
        <end position="37"/>
    </location>
</feature>
<keyword evidence="3 6" id="KW-1133">Transmembrane helix</keyword>
<feature type="transmembrane region" description="Helical" evidence="6">
    <location>
        <begin position="161"/>
        <end position="184"/>
    </location>
</feature>
<comment type="subcellular location">
    <subcellularLocation>
        <location evidence="1">Membrane</location>
        <topology evidence="1">Multi-pass membrane protein</topology>
    </subcellularLocation>
</comment>
<evidence type="ECO:0000313" key="8">
    <source>
        <dbReference type="EMBL" id="KAK9867868.1"/>
    </source>
</evidence>
<sequence>MPTRIVFALSGVSPGAAAMDTSTEAPTTSPSQTSGQNIHLEPPQGFAAVFSHMLRAGQWISSWAVPGLGMFCEAYYIFSVGNVKPVWAAQWPDCFQKNASCTMAFINSLEYSQVAGLIVGMILLGVIVDRTGRRLGSIFTACFMATGGILLTVSTGSSPHATVLMIIIVQAIFGFGVGGEFPVAASSASERAEHSKLHRGKTVQLVFSMQGWGVIFNLAVLMFFLSVLGTSHAPYDQSALSITWRLMYGLGLIPIAIMLFHRIFFLRESSLWQKRAADAAPMETAKVQQRSPELTKLALLLRFYWHRLLGTSLGWAAWDFWYYGNKLFQTEFIQILQPEAGLMALLEYNMLNSAVALIGYYVAAFTIDLRWVGRRRMQVNGFVWIFALFLISGLAYTRLTASPSNLRWLQALYYLSSFWGQAGPNATTFVLASELFPTDVRGMGCGISAAVGKFGALAANIVLGKISSRAKFYYTATAAGVGALVTLIFIPEITGLDLREGDKRWHAIQCGEPEAYCGQAIDARYLSWCENLLVSFGRSQATDAKSILQENQLQSQLEDPNELGVIQLQKGIAPFEGC</sequence>
<evidence type="ECO:0000256" key="5">
    <source>
        <dbReference type="SAM" id="MobiDB-lite"/>
    </source>
</evidence>
<evidence type="ECO:0000313" key="9">
    <source>
        <dbReference type="Proteomes" id="UP001485043"/>
    </source>
</evidence>
<dbReference type="InterPro" id="IPR020846">
    <property type="entry name" value="MFS_dom"/>
</dbReference>
<feature type="transmembrane region" description="Helical" evidence="6">
    <location>
        <begin position="111"/>
        <end position="128"/>
    </location>
</feature>
<proteinExistence type="predicted"/>
<accession>A0AAW1TG97</accession>
<feature type="transmembrane region" description="Helical" evidence="6">
    <location>
        <begin position="411"/>
        <end position="432"/>
    </location>
</feature>
<dbReference type="GO" id="GO:0016020">
    <property type="term" value="C:membrane"/>
    <property type="evidence" value="ECO:0007669"/>
    <property type="project" value="UniProtKB-SubCell"/>
</dbReference>
<dbReference type="InterPro" id="IPR036259">
    <property type="entry name" value="MFS_trans_sf"/>
</dbReference>
<dbReference type="InterPro" id="IPR005828">
    <property type="entry name" value="MFS_sugar_transport-like"/>
</dbReference>
<keyword evidence="4 6" id="KW-0472">Membrane</keyword>
<dbReference type="EMBL" id="JALJOV010000058">
    <property type="protein sequence ID" value="KAK9867868.1"/>
    <property type="molecule type" value="Genomic_DNA"/>
</dbReference>
<keyword evidence="2 6" id="KW-0812">Transmembrane</keyword>
<comment type="caution">
    <text evidence="8">The sequence shown here is derived from an EMBL/GenBank/DDBJ whole genome shotgun (WGS) entry which is preliminary data.</text>
</comment>
<feature type="transmembrane region" description="Helical" evidence="6">
    <location>
        <begin position="444"/>
        <end position="466"/>
    </location>
</feature>
<dbReference type="SUPFAM" id="SSF103473">
    <property type="entry name" value="MFS general substrate transporter"/>
    <property type="match status" value="1"/>
</dbReference>
<evidence type="ECO:0000256" key="2">
    <source>
        <dbReference type="ARBA" id="ARBA00022692"/>
    </source>
</evidence>
<feature type="compositionally biased region" description="Polar residues" evidence="5">
    <location>
        <begin position="20"/>
        <end position="37"/>
    </location>
</feature>
<evidence type="ECO:0000259" key="7">
    <source>
        <dbReference type="PROSITE" id="PS50850"/>
    </source>
</evidence>
<feature type="transmembrane region" description="Helical" evidence="6">
    <location>
        <begin position="135"/>
        <end position="155"/>
    </location>
</feature>
<evidence type="ECO:0000256" key="6">
    <source>
        <dbReference type="SAM" id="Phobius"/>
    </source>
</evidence>
<dbReference type="PROSITE" id="PS50850">
    <property type="entry name" value="MFS"/>
    <property type="match status" value="1"/>
</dbReference>
<feature type="transmembrane region" description="Helical" evidence="6">
    <location>
        <begin position="381"/>
        <end position="399"/>
    </location>
</feature>
<evidence type="ECO:0000256" key="4">
    <source>
        <dbReference type="ARBA" id="ARBA00023136"/>
    </source>
</evidence>
<evidence type="ECO:0000256" key="3">
    <source>
        <dbReference type="ARBA" id="ARBA00022989"/>
    </source>
</evidence>
<dbReference type="PANTHER" id="PTHR24064">
    <property type="entry name" value="SOLUTE CARRIER FAMILY 22 MEMBER"/>
    <property type="match status" value="1"/>
</dbReference>
<dbReference type="AlphaFoldDB" id="A0AAW1TG97"/>
<dbReference type="Pfam" id="PF00083">
    <property type="entry name" value="Sugar_tr"/>
    <property type="match status" value="1"/>
</dbReference>
<feature type="transmembrane region" description="Helical" evidence="6">
    <location>
        <begin position="472"/>
        <end position="490"/>
    </location>
</feature>
<feature type="transmembrane region" description="Helical" evidence="6">
    <location>
        <begin position="246"/>
        <end position="265"/>
    </location>
</feature>
<feature type="transmembrane region" description="Helical" evidence="6">
    <location>
        <begin position="205"/>
        <end position="226"/>
    </location>
</feature>
<feature type="transmembrane region" description="Helical" evidence="6">
    <location>
        <begin position="350"/>
        <end position="369"/>
    </location>
</feature>
<feature type="domain" description="Major facilitator superfamily (MFS) profile" evidence="7">
    <location>
        <begin position="62"/>
        <end position="494"/>
    </location>
</feature>
<reference evidence="8 9" key="1">
    <citation type="journal article" date="2024" name="Nat. Commun.">
        <title>Phylogenomics reveals the evolutionary origins of lichenization in chlorophyte algae.</title>
        <authorList>
            <person name="Puginier C."/>
            <person name="Libourel C."/>
            <person name="Otte J."/>
            <person name="Skaloud P."/>
            <person name="Haon M."/>
            <person name="Grisel S."/>
            <person name="Petersen M."/>
            <person name="Berrin J.G."/>
            <person name="Delaux P.M."/>
            <person name="Dal Grande F."/>
            <person name="Keller J."/>
        </authorList>
    </citation>
    <scope>NUCLEOTIDE SEQUENCE [LARGE SCALE GENOMIC DNA]</scope>
    <source>
        <strain evidence="8 9">SAG 2523</strain>
    </source>
</reference>
<dbReference type="Proteomes" id="UP001485043">
    <property type="component" value="Unassembled WGS sequence"/>
</dbReference>
<protein>
    <recommendedName>
        <fullName evidence="7">Major facilitator superfamily (MFS) profile domain-containing protein</fullName>
    </recommendedName>
</protein>
<feature type="transmembrane region" description="Helical" evidence="6">
    <location>
        <begin position="299"/>
        <end position="318"/>
    </location>
</feature>
<name>A0AAW1TG97_9CHLO</name>
<keyword evidence="9" id="KW-1185">Reference proteome</keyword>